<evidence type="ECO:0000313" key="2">
    <source>
        <dbReference type="Proteomes" id="UP000712600"/>
    </source>
</evidence>
<dbReference type="AlphaFoldDB" id="A0A8S9Q1Z4"/>
<accession>A0A8S9Q1Z4</accession>
<dbReference type="EMBL" id="QGKX02001290">
    <property type="protein sequence ID" value="KAF3535370.1"/>
    <property type="molecule type" value="Genomic_DNA"/>
</dbReference>
<dbReference type="Proteomes" id="UP000712600">
    <property type="component" value="Unassembled WGS sequence"/>
</dbReference>
<name>A0A8S9Q1Z4_BRACR</name>
<protein>
    <submittedName>
        <fullName evidence="1">Uncharacterized protein</fullName>
    </submittedName>
</protein>
<comment type="caution">
    <text evidence="1">The sequence shown here is derived from an EMBL/GenBank/DDBJ whole genome shotgun (WGS) entry which is preliminary data.</text>
</comment>
<sequence>MKMQDVCPEVVVDVVANADDMLSGEDHVESRCQARVVETWRAREYLGEKTI</sequence>
<evidence type="ECO:0000313" key="1">
    <source>
        <dbReference type="EMBL" id="KAF3535370.1"/>
    </source>
</evidence>
<gene>
    <name evidence="1" type="ORF">F2Q69_00019626</name>
</gene>
<reference evidence="1" key="1">
    <citation type="submission" date="2019-12" db="EMBL/GenBank/DDBJ databases">
        <title>Genome sequencing and annotation of Brassica cretica.</title>
        <authorList>
            <person name="Studholme D.J."/>
            <person name="Sarris P."/>
        </authorList>
    </citation>
    <scope>NUCLEOTIDE SEQUENCE</scope>
    <source>
        <strain evidence="1">PFS-109/04</strain>
        <tissue evidence="1">Leaf</tissue>
    </source>
</reference>
<organism evidence="1 2">
    <name type="scientific">Brassica cretica</name>
    <name type="common">Mustard</name>
    <dbReference type="NCBI Taxonomy" id="69181"/>
    <lineage>
        <taxon>Eukaryota</taxon>
        <taxon>Viridiplantae</taxon>
        <taxon>Streptophyta</taxon>
        <taxon>Embryophyta</taxon>
        <taxon>Tracheophyta</taxon>
        <taxon>Spermatophyta</taxon>
        <taxon>Magnoliopsida</taxon>
        <taxon>eudicotyledons</taxon>
        <taxon>Gunneridae</taxon>
        <taxon>Pentapetalae</taxon>
        <taxon>rosids</taxon>
        <taxon>malvids</taxon>
        <taxon>Brassicales</taxon>
        <taxon>Brassicaceae</taxon>
        <taxon>Brassiceae</taxon>
        <taxon>Brassica</taxon>
    </lineage>
</organism>
<proteinExistence type="predicted"/>